<dbReference type="EMBL" id="QJJY01000039">
    <property type="protein sequence ID" value="PXX22559.1"/>
    <property type="molecule type" value="Genomic_DNA"/>
</dbReference>
<evidence type="ECO:0000313" key="2">
    <source>
        <dbReference type="Proteomes" id="UP000247755"/>
    </source>
</evidence>
<organism evidence="1 2">
    <name type="scientific">Burkholderia pyrrocinia</name>
    <name type="common">Pseudomonas pyrrocinia</name>
    <dbReference type="NCBI Taxonomy" id="60550"/>
    <lineage>
        <taxon>Bacteria</taxon>
        <taxon>Pseudomonadati</taxon>
        <taxon>Pseudomonadota</taxon>
        <taxon>Betaproteobacteria</taxon>
        <taxon>Burkholderiales</taxon>
        <taxon>Burkholderiaceae</taxon>
        <taxon>Burkholderia</taxon>
        <taxon>Burkholderia cepacia complex</taxon>
    </lineage>
</organism>
<accession>A0A318HVW9</accession>
<reference evidence="1 2" key="1">
    <citation type="submission" date="2018-05" db="EMBL/GenBank/DDBJ databases">
        <title>Comparative genomics of bacterial root endophytes of switchgrass collected from native prairies over two seasons.</title>
        <authorList>
            <person name="Tang Y."/>
        </authorList>
    </citation>
    <scope>NUCLEOTIDE SEQUENCE [LARGE SCALE GENOMIC DNA]</scope>
    <source>
        <strain evidence="1 2">NFIX32</strain>
    </source>
</reference>
<sequence>MNTASEKQLISTSFVVARPNRLIDNSVQAAPKE</sequence>
<comment type="caution">
    <text evidence="1">The sequence shown here is derived from an EMBL/GenBank/DDBJ whole genome shotgun (WGS) entry which is preliminary data.</text>
</comment>
<name>A0A318HVW9_BURPY</name>
<proteinExistence type="predicted"/>
<dbReference type="Proteomes" id="UP000247755">
    <property type="component" value="Unassembled WGS sequence"/>
</dbReference>
<dbReference type="AlphaFoldDB" id="A0A318HVW9"/>
<gene>
    <name evidence="1" type="ORF">NA66_103932</name>
</gene>
<protein>
    <submittedName>
        <fullName evidence="1">Uncharacterized protein</fullName>
    </submittedName>
</protein>
<evidence type="ECO:0000313" key="1">
    <source>
        <dbReference type="EMBL" id="PXX22559.1"/>
    </source>
</evidence>